<reference evidence="1 2" key="1">
    <citation type="journal article" date="2014" name="Antonie Van Leeuwenhoek">
        <title>Hyphomonas beringensis sp. nov. and Hyphomonas chukchiensis sp. nov., isolated from surface seawater of the Bering Sea and Chukchi Sea.</title>
        <authorList>
            <person name="Li C."/>
            <person name="Lai Q."/>
            <person name="Li G."/>
            <person name="Dong C."/>
            <person name="Wang J."/>
            <person name="Liao Y."/>
            <person name="Shao Z."/>
        </authorList>
    </citation>
    <scope>NUCLEOTIDE SEQUENCE [LARGE SCALE GENOMIC DNA]</scope>
    <source>
        <strain evidence="1 2">25B14_1</strain>
    </source>
</reference>
<dbReference type="AlphaFoldDB" id="A0A062UAF9"/>
<comment type="caution">
    <text evidence="1">The sequence shown here is derived from an EMBL/GenBank/DDBJ whole genome shotgun (WGS) entry which is preliminary data.</text>
</comment>
<organism evidence="1 2">
    <name type="scientific">Hyphomonas beringensis</name>
    <dbReference type="NCBI Taxonomy" id="1280946"/>
    <lineage>
        <taxon>Bacteria</taxon>
        <taxon>Pseudomonadati</taxon>
        <taxon>Pseudomonadota</taxon>
        <taxon>Alphaproteobacteria</taxon>
        <taxon>Hyphomonadales</taxon>
        <taxon>Hyphomonadaceae</taxon>
        <taxon>Hyphomonas</taxon>
    </lineage>
</organism>
<dbReference type="STRING" id="1280946.HY29_14100"/>
<accession>A0A062UAF9</accession>
<evidence type="ECO:0000313" key="1">
    <source>
        <dbReference type="EMBL" id="KCZ54678.1"/>
    </source>
</evidence>
<dbReference type="EMBL" id="AWFF01000036">
    <property type="protein sequence ID" value="KCZ54678.1"/>
    <property type="molecule type" value="Genomic_DNA"/>
</dbReference>
<proteinExistence type="predicted"/>
<dbReference type="RefSeq" id="WP_034795954.1">
    <property type="nucleotide sequence ID" value="NZ_AWFF01000036.1"/>
</dbReference>
<protein>
    <recommendedName>
        <fullName evidence="3">DUF736 domain-containing protein</fullName>
    </recommendedName>
</protein>
<dbReference type="OrthoDB" id="9800788at2"/>
<dbReference type="Pfam" id="PF05284">
    <property type="entry name" value="DUF736"/>
    <property type="match status" value="1"/>
</dbReference>
<evidence type="ECO:0008006" key="3">
    <source>
        <dbReference type="Google" id="ProtNLM"/>
    </source>
</evidence>
<dbReference type="Proteomes" id="UP000027037">
    <property type="component" value="Unassembled WGS sequence"/>
</dbReference>
<sequence>MAQIGSFTLKDGKYTGTIRTMTINVKAQLVPNKDKANDDAPDFRIYAGGAELGAAWRQDSKDGETPYLAVKLDDPSFEKPMRAAFFENEKNGTGIMVWNRQKPSAD</sequence>
<dbReference type="eggNOG" id="COG5489">
    <property type="taxonomic scope" value="Bacteria"/>
</dbReference>
<gene>
    <name evidence="1" type="ORF">HY29_14100</name>
</gene>
<evidence type="ECO:0000313" key="2">
    <source>
        <dbReference type="Proteomes" id="UP000027037"/>
    </source>
</evidence>
<dbReference type="InterPro" id="IPR007948">
    <property type="entry name" value="DUF736"/>
</dbReference>
<keyword evidence="2" id="KW-1185">Reference proteome</keyword>
<dbReference type="PATRIC" id="fig|1280946.3.peg.1829"/>
<name>A0A062UAF9_9PROT</name>